<dbReference type="Gene3D" id="3.40.190.80">
    <property type="match status" value="1"/>
</dbReference>
<evidence type="ECO:0000256" key="9">
    <source>
        <dbReference type="ARBA" id="ARBA00022801"/>
    </source>
</evidence>
<evidence type="ECO:0000256" key="4">
    <source>
        <dbReference type="ARBA" id="ARBA00005152"/>
    </source>
</evidence>
<evidence type="ECO:0000256" key="11">
    <source>
        <dbReference type="ARBA" id="ARBA00022989"/>
    </source>
</evidence>
<evidence type="ECO:0000256" key="13">
    <source>
        <dbReference type="ARBA" id="ARBA00042119"/>
    </source>
</evidence>
<dbReference type="EC" id="3.1.3.25" evidence="6"/>
<feature type="binding site" evidence="14">
    <location>
        <position position="53"/>
    </location>
    <ligand>
        <name>Mg(2+)</name>
        <dbReference type="ChEBI" id="CHEBI:18420"/>
        <label>1</label>
        <note>catalytic</note>
    </ligand>
</feature>
<dbReference type="SUPFAM" id="SSF56655">
    <property type="entry name" value="Carbohydrate phosphatase"/>
    <property type="match status" value="1"/>
</dbReference>
<keyword evidence="7" id="KW-0812">Transmembrane</keyword>
<keyword evidence="9" id="KW-0378">Hydrolase</keyword>
<keyword evidence="10 14" id="KW-0460">Magnesium</keyword>
<dbReference type="Proteomes" id="UP000011014">
    <property type="component" value="Unassembled WGS sequence"/>
</dbReference>
<evidence type="ECO:0000256" key="6">
    <source>
        <dbReference type="ARBA" id="ARBA00013106"/>
    </source>
</evidence>
<evidence type="ECO:0000256" key="14">
    <source>
        <dbReference type="PIRSR" id="PIRSR600760-2"/>
    </source>
</evidence>
<proteinExistence type="inferred from homology"/>
<dbReference type="GO" id="GO:0008254">
    <property type="term" value="F:3'-nucleotidase activity"/>
    <property type="evidence" value="ECO:0007669"/>
    <property type="project" value="TreeGrafter"/>
</dbReference>
<keyword evidence="11" id="KW-1133">Transmembrane helix</keyword>
<comment type="similarity">
    <text evidence="5">Belongs to the inositol monophosphatase superfamily.</text>
</comment>
<comment type="subcellular location">
    <subcellularLocation>
        <location evidence="3">Membrane</location>
        <topology evidence="3">Single-pass membrane protein</topology>
    </subcellularLocation>
</comment>
<accession>E4Y8Y4</accession>
<dbReference type="GO" id="GO:0052834">
    <property type="term" value="F:inositol monophosphate phosphatase activity"/>
    <property type="evidence" value="ECO:0007669"/>
    <property type="project" value="UniProtKB-EC"/>
</dbReference>
<comment type="pathway">
    <text evidence="4">Polyol metabolism; myo-inositol biosynthesis; myo-inositol from D-glucose 6-phosphate: step 2/2.</text>
</comment>
<evidence type="ECO:0000256" key="7">
    <source>
        <dbReference type="ARBA" id="ARBA00022692"/>
    </source>
</evidence>
<sequence>MTSPSARIFSGKIDFFEKKFLFEFIFISGYKAVSLFDGVAEAYIHTTLIKKWDLCPGHAILKAYEGNMSHLDGTEINYKYDSDTKSEGGMVSSLNHYQEMQAAFKDAYNV</sequence>
<evidence type="ECO:0000256" key="8">
    <source>
        <dbReference type="ARBA" id="ARBA00022723"/>
    </source>
</evidence>
<dbReference type="PANTHER" id="PTHR43028">
    <property type="entry name" value="3'(2'),5'-BISPHOSPHATE NUCLEOTIDASE 1"/>
    <property type="match status" value="1"/>
</dbReference>
<reference evidence="15" key="1">
    <citation type="journal article" date="2010" name="Science">
        <title>Plasticity of animal genome architecture unmasked by rapid evolution of a pelagic tunicate.</title>
        <authorList>
            <person name="Denoeud F."/>
            <person name="Henriet S."/>
            <person name="Mungpakdee S."/>
            <person name="Aury J.M."/>
            <person name="Da Silva C."/>
            <person name="Brinkmann H."/>
            <person name="Mikhaleva J."/>
            <person name="Olsen L.C."/>
            <person name="Jubin C."/>
            <person name="Canestro C."/>
            <person name="Bouquet J.M."/>
            <person name="Danks G."/>
            <person name="Poulain J."/>
            <person name="Campsteijn C."/>
            <person name="Adamski M."/>
            <person name="Cross I."/>
            <person name="Yadetie F."/>
            <person name="Muffato M."/>
            <person name="Louis A."/>
            <person name="Butcher S."/>
            <person name="Tsagkogeorga G."/>
            <person name="Konrad A."/>
            <person name="Singh S."/>
            <person name="Jensen M.F."/>
            <person name="Cong E.H."/>
            <person name="Eikeseth-Otteraa H."/>
            <person name="Noel B."/>
            <person name="Anthouard V."/>
            <person name="Porcel B.M."/>
            <person name="Kachouri-Lafond R."/>
            <person name="Nishino A."/>
            <person name="Ugolini M."/>
            <person name="Chourrout P."/>
            <person name="Nishida H."/>
            <person name="Aasland R."/>
            <person name="Huzurbazar S."/>
            <person name="Westhof E."/>
            <person name="Delsuc F."/>
            <person name="Lehrach H."/>
            <person name="Reinhardt R."/>
            <person name="Weissenbach J."/>
            <person name="Roy S.W."/>
            <person name="Artiguenave F."/>
            <person name="Postlethwait J.H."/>
            <person name="Manak J.R."/>
            <person name="Thompson E.M."/>
            <person name="Jaillon O."/>
            <person name="Du Pasquier L."/>
            <person name="Boudinot P."/>
            <person name="Liberles D.A."/>
            <person name="Volff J.N."/>
            <person name="Philippe H."/>
            <person name="Lenhard B."/>
            <person name="Roest Crollius H."/>
            <person name="Wincker P."/>
            <person name="Chourrout D."/>
        </authorList>
    </citation>
    <scope>NUCLEOTIDE SEQUENCE [LARGE SCALE GENOMIC DNA]</scope>
</reference>
<dbReference type="Pfam" id="PF00459">
    <property type="entry name" value="Inositol_P"/>
    <property type="match status" value="1"/>
</dbReference>
<evidence type="ECO:0000256" key="2">
    <source>
        <dbReference type="ARBA" id="ARBA00001946"/>
    </source>
</evidence>
<evidence type="ECO:0000256" key="3">
    <source>
        <dbReference type="ARBA" id="ARBA00004167"/>
    </source>
</evidence>
<dbReference type="GO" id="GO:0046872">
    <property type="term" value="F:metal ion binding"/>
    <property type="evidence" value="ECO:0007669"/>
    <property type="project" value="UniProtKB-KW"/>
</dbReference>
<evidence type="ECO:0000256" key="1">
    <source>
        <dbReference type="ARBA" id="ARBA00001033"/>
    </source>
</evidence>
<dbReference type="EMBL" id="FN654330">
    <property type="protein sequence ID" value="CBY43717.1"/>
    <property type="molecule type" value="Genomic_DNA"/>
</dbReference>
<comment type="catalytic activity">
    <reaction evidence="1">
        <text>a myo-inositol phosphate + H2O = myo-inositol + phosphate</text>
        <dbReference type="Rhea" id="RHEA:24056"/>
        <dbReference type="ChEBI" id="CHEBI:15377"/>
        <dbReference type="ChEBI" id="CHEBI:17268"/>
        <dbReference type="ChEBI" id="CHEBI:43474"/>
        <dbReference type="ChEBI" id="CHEBI:84139"/>
        <dbReference type="EC" id="3.1.3.25"/>
    </reaction>
</comment>
<keyword evidence="8 14" id="KW-0479">Metal-binding</keyword>
<dbReference type="InterPro" id="IPR050725">
    <property type="entry name" value="CysQ/Inositol_MonoPase"/>
</dbReference>
<evidence type="ECO:0000256" key="10">
    <source>
        <dbReference type="ARBA" id="ARBA00022842"/>
    </source>
</evidence>
<dbReference type="AlphaFoldDB" id="E4Y8Y4"/>
<dbReference type="PANTHER" id="PTHR43028:SF4">
    <property type="entry name" value="INOSITOL MONOPHOSPHATASE 3"/>
    <property type="match status" value="1"/>
</dbReference>
<comment type="cofactor">
    <cofactor evidence="2 14">
        <name>Mg(2+)</name>
        <dbReference type="ChEBI" id="CHEBI:18420"/>
    </cofactor>
</comment>
<evidence type="ECO:0000313" key="15">
    <source>
        <dbReference type="EMBL" id="CBY43717.1"/>
    </source>
</evidence>
<name>E4Y8Y4_OIKDI</name>
<dbReference type="InterPro" id="IPR000760">
    <property type="entry name" value="Inositol_monophosphatase-like"/>
</dbReference>
<protein>
    <recommendedName>
        <fullName evidence="6">inositol-phosphate phosphatase</fullName>
        <ecNumber evidence="6">3.1.3.25</ecNumber>
    </recommendedName>
    <alternativeName>
        <fullName evidence="13">Myo-inositol monophosphatase A3</fullName>
    </alternativeName>
</protein>
<dbReference type="GO" id="GO:0016020">
    <property type="term" value="C:membrane"/>
    <property type="evidence" value="ECO:0007669"/>
    <property type="project" value="UniProtKB-SubCell"/>
</dbReference>
<dbReference type="GO" id="GO:0012505">
    <property type="term" value="C:endomembrane system"/>
    <property type="evidence" value="ECO:0007669"/>
    <property type="project" value="TreeGrafter"/>
</dbReference>
<evidence type="ECO:0000256" key="12">
    <source>
        <dbReference type="ARBA" id="ARBA00023136"/>
    </source>
</evidence>
<evidence type="ECO:0000256" key="5">
    <source>
        <dbReference type="ARBA" id="ARBA00009759"/>
    </source>
</evidence>
<gene>
    <name evidence="15" type="ORF">GSOID_T00029316001</name>
</gene>
<organism evidence="15">
    <name type="scientific">Oikopleura dioica</name>
    <name type="common">Tunicate</name>
    <dbReference type="NCBI Taxonomy" id="34765"/>
    <lineage>
        <taxon>Eukaryota</taxon>
        <taxon>Metazoa</taxon>
        <taxon>Chordata</taxon>
        <taxon>Tunicata</taxon>
        <taxon>Appendicularia</taxon>
        <taxon>Copelata</taxon>
        <taxon>Oikopleuridae</taxon>
        <taxon>Oikopleura</taxon>
    </lineage>
</organism>
<keyword evidence="12" id="KW-0472">Membrane</keyword>